<protein>
    <submittedName>
        <fullName evidence="2">Uncharacterized protein</fullName>
    </submittedName>
</protein>
<gene>
    <name evidence="2" type="ORF">E2C01_049002</name>
</gene>
<organism evidence="2 3">
    <name type="scientific">Portunus trituberculatus</name>
    <name type="common">Swimming crab</name>
    <name type="synonym">Neptunus trituberculatus</name>
    <dbReference type="NCBI Taxonomy" id="210409"/>
    <lineage>
        <taxon>Eukaryota</taxon>
        <taxon>Metazoa</taxon>
        <taxon>Ecdysozoa</taxon>
        <taxon>Arthropoda</taxon>
        <taxon>Crustacea</taxon>
        <taxon>Multicrustacea</taxon>
        <taxon>Malacostraca</taxon>
        <taxon>Eumalacostraca</taxon>
        <taxon>Eucarida</taxon>
        <taxon>Decapoda</taxon>
        <taxon>Pleocyemata</taxon>
        <taxon>Brachyura</taxon>
        <taxon>Eubrachyura</taxon>
        <taxon>Portunoidea</taxon>
        <taxon>Portunidae</taxon>
        <taxon>Portuninae</taxon>
        <taxon>Portunus</taxon>
    </lineage>
</organism>
<name>A0A5B7GBP7_PORTR</name>
<evidence type="ECO:0000256" key="1">
    <source>
        <dbReference type="SAM" id="MobiDB-lite"/>
    </source>
</evidence>
<dbReference type="EMBL" id="VSRR010012862">
    <property type="protein sequence ID" value="MPC55069.1"/>
    <property type="molecule type" value="Genomic_DNA"/>
</dbReference>
<dbReference type="Proteomes" id="UP000324222">
    <property type="component" value="Unassembled WGS sequence"/>
</dbReference>
<feature type="region of interest" description="Disordered" evidence="1">
    <location>
        <begin position="65"/>
        <end position="94"/>
    </location>
</feature>
<dbReference type="AlphaFoldDB" id="A0A5B7GBP7"/>
<feature type="compositionally biased region" description="Basic and acidic residues" evidence="1">
    <location>
        <begin position="76"/>
        <end position="92"/>
    </location>
</feature>
<evidence type="ECO:0000313" key="2">
    <source>
        <dbReference type="EMBL" id="MPC55069.1"/>
    </source>
</evidence>
<proteinExistence type="predicted"/>
<keyword evidence="3" id="KW-1185">Reference proteome</keyword>
<evidence type="ECO:0000313" key="3">
    <source>
        <dbReference type="Proteomes" id="UP000324222"/>
    </source>
</evidence>
<comment type="caution">
    <text evidence="2">The sequence shown here is derived from an EMBL/GenBank/DDBJ whole genome shotgun (WGS) entry which is preliminary data.</text>
</comment>
<sequence length="137" mass="15082">MPTLNWSLKDDEGENKQCNTSCHAPVTVIASAGIIYFTLATCTTRAGRSKGSFAGFFRSGKQEREKTSLRNSVNIRQREREAEEEKNRREEPVEGIENLNLLDVATLQCAPHHAGQGVAAVKVVVLWQNIGAKERGG</sequence>
<reference evidence="2 3" key="1">
    <citation type="submission" date="2019-05" db="EMBL/GenBank/DDBJ databases">
        <title>Another draft genome of Portunus trituberculatus and its Hox gene families provides insights of decapod evolution.</title>
        <authorList>
            <person name="Jeong J.-H."/>
            <person name="Song I."/>
            <person name="Kim S."/>
            <person name="Choi T."/>
            <person name="Kim D."/>
            <person name="Ryu S."/>
            <person name="Kim W."/>
        </authorList>
    </citation>
    <scope>NUCLEOTIDE SEQUENCE [LARGE SCALE GENOMIC DNA]</scope>
    <source>
        <tissue evidence="2">Muscle</tissue>
    </source>
</reference>
<accession>A0A5B7GBP7</accession>